<evidence type="ECO:0000313" key="2">
    <source>
        <dbReference type="EMBL" id="RDH26752.1"/>
    </source>
</evidence>
<dbReference type="PANTHER" id="PTHR42695:SF5">
    <property type="entry name" value="GLUTAMINE AMIDOTRANSFERASE YLR126C-RELATED"/>
    <property type="match status" value="1"/>
</dbReference>
<dbReference type="GeneID" id="38143438"/>
<dbReference type="PANTHER" id="PTHR42695">
    <property type="entry name" value="GLUTAMINE AMIDOTRANSFERASE YLR126C-RELATED"/>
    <property type="match status" value="1"/>
</dbReference>
<feature type="domain" description="Glutamine amidotransferase" evidence="1">
    <location>
        <begin position="46"/>
        <end position="190"/>
    </location>
</feature>
<dbReference type="InterPro" id="IPR017926">
    <property type="entry name" value="GATASE"/>
</dbReference>
<dbReference type="Gene3D" id="3.40.50.880">
    <property type="match status" value="1"/>
</dbReference>
<dbReference type="PROSITE" id="PS51273">
    <property type="entry name" value="GATASE_TYPE_1"/>
    <property type="match status" value="1"/>
</dbReference>
<dbReference type="Proteomes" id="UP000253729">
    <property type="component" value="Unassembled WGS sequence"/>
</dbReference>
<dbReference type="CDD" id="cd01741">
    <property type="entry name" value="GATase1_1"/>
    <property type="match status" value="1"/>
</dbReference>
<dbReference type="EMBL" id="KZ852120">
    <property type="protein sequence ID" value="RDH26752.1"/>
    <property type="molecule type" value="Genomic_DNA"/>
</dbReference>
<dbReference type="Pfam" id="PF00117">
    <property type="entry name" value="GATase"/>
    <property type="match status" value="1"/>
</dbReference>
<dbReference type="InterPro" id="IPR029062">
    <property type="entry name" value="Class_I_gatase-like"/>
</dbReference>
<keyword evidence="2" id="KW-0315">Glutamine amidotransferase</keyword>
<dbReference type="GO" id="GO:0005829">
    <property type="term" value="C:cytosol"/>
    <property type="evidence" value="ECO:0007669"/>
    <property type="project" value="TreeGrafter"/>
</dbReference>
<dbReference type="SUPFAM" id="SSF52317">
    <property type="entry name" value="Class I glutamine amidotransferase-like"/>
    <property type="match status" value="1"/>
</dbReference>
<keyword evidence="2" id="KW-0808">Transferase</keyword>
<dbReference type="GO" id="GO:0005634">
    <property type="term" value="C:nucleus"/>
    <property type="evidence" value="ECO:0007669"/>
    <property type="project" value="TreeGrafter"/>
</dbReference>
<dbReference type="AlphaFoldDB" id="A0A3F3PJ34"/>
<dbReference type="GO" id="GO:0016740">
    <property type="term" value="F:transferase activity"/>
    <property type="evidence" value="ECO:0007669"/>
    <property type="project" value="UniProtKB-KW"/>
</dbReference>
<protein>
    <submittedName>
        <fullName evidence="2">Copper/iron-regulated glutamine amidotransferase</fullName>
    </submittedName>
</protein>
<evidence type="ECO:0000259" key="1">
    <source>
        <dbReference type="Pfam" id="PF00117"/>
    </source>
</evidence>
<name>A0A3F3PJ34_9EURO</name>
<proteinExistence type="predicted"/>
<keyword evidence="3" id="KW-1185">Reference proteome</keyword>
<dbReference type="STRING" id="1341132.A0A3F3PJ34"/>
<dbReference type="RefSeq" id="XP_026619774.1">
    <property type="nucleotide sequence ID" value="XM_026775082.1"/>
</dbReference>
<gene>
    <name evidence="2" type="ORF">BDQ94DRAFT_186194</name>
</gene>
<sequence length="232" mass="25846">MTTKSQLKTAVLVNNPPGNDFWHDVKKSFRDVFSLVAPEAEVTFYDPHFDLIVLSGGKADASSSEPWVLGVLDFIRKIADGTSKTKLLGICWGHQAIARALGGEVRPVPTGPIAAIQDIQLTDFGRDFFAFAAEEGYYRAPEFHVREVAKPAPGFVQLAENRECFLNVAGTILTFQAHPEINSDLARRMLLDEDDTYNGNSTKEQLDEQVRRLAQATDGIELVKRVIQWVRE</sequence>
<dbReference type="InterPro" id="IPR044992">
    <property type="entry name" value="ChyE-like"/>
</dbReference>
<organism evidence="2 3">
    <name type="scientific">Aspergillus welwitschiae</name>
    <dbReference type="NCBI Taxonomy" id="1341132"/>
    <lineage>
        <taxon>Eukaryota</taxon>
        <taxon>Fungi</taxon>
        <taxon>Dikarya</taxon>
        <taxon>Ascomycota</taxon>
        <taxon>Pezizomycotina</taxon>
        <taxon>Eurotiomycetes</taxon>
        <taxon>Eurotiomycetidae</taxon>
        <taxon>Eurotiales</taxon>
        <taxon>Aspergillaceae</taxon>
        <taxon>Aspergillus</taxon>
        <taxon>Aspergillus subgen. Circumdati</taxon>
    </lineage>
</organism>
<reference evidence="2 3" key="1">
    <citation type="submission" date="2018-07" db="EMBL/GenBank/DDBJ databases">
        <title>The genomes of Aspergillus section Nigri reveals drivers in fungal speciation.</title>
        <authorList>
            <consortium name="DOE Joint Genome Institute"/>
            <person name="Vesth T.C."/>
            <person name="Nybo J."/>
            <person name="Theobald S."/>
            <person name="Brandl J."/>
            <person name="Frisvad J.C."/>
            <person name="Nielsen K.F."/>
            <person name="Lyhne E.K."/>
            <person name="Kogle M.E."/>
            <person name="Kuo A."/>
            <person name="Riley R."/>
            <person name="Clum A."/>
            <person name="Nolan M."/>
            <person name="Lipzen A."/>
            <person name="Salamov A."/>
            <person name="Henrissat B."/>
            <person name="Wiebenga A."/>
            <person name="De vries R.P."/>
            <person name="Grigoriev I.V."/>
            <person name="Mortensen U.H."/>
            <person name="Andersen M.R."/>
            <person name="Baker S.E."/>
        </authorList>
    </citation>
    <scope>NUCLEOTIDE SEQUENCE [LARGE SCALE GENOMIC DNA]</scope>
    <source>
        <strain evidence="2 3">CBS 139.54b</strain>
    </source>
</reference>
<accession>A0A3F3PJ34</accession>
<evidence type="ECO:0000313" key="3">
    <source>
        <dbReference type="Proteomes" id="UP000253729"/>
    </source>
</evidence>